<protein>
    <submittedName>
        <fullName evidence="1">Uncharacterized protein</fullName>
    </submittedName>
</protein>
<comment type="caution">
    <text evidence="1">The sequence shown here is derived from an EMBL/GenBank/DDBJ whole genome shotgun (WGS) entry which is preliminary data.</text>
</comment>
<sequence>MTDDPKADIETAAEFFRAATQFDWTWGTGDIERFSRLVGWAPAELSTESTIVMTTSAQLEKPLGRVEVHGAKIHQVTVHLVDSVDAAWHEFLVGVFDEAVATVNDILGAPFAVVPERRSKVFWDNPAFVGELVLLDRIVIGSVVRRDYPPLVDELEGRGFWPPE</sequence>
<gene>
    <name evidence="1" type="ORF">JK364_53615</name>
</gene>
<organism evidence="1 2">
    <name type="scientific">Streptomyces endocoffeicus</name>
    <dbReference type="NCBI Taxonomy" id="2898945"/>
    <lineage>
        <taxon>Bacteria</taxon>
        <taxon>Bacillati</taxon>
        <taxon>Actinomycetota</taxon>
        <taxon>Actinomycetes</taxon>
        <taxon>Kitasatosporales</taxon>
        <taxon>Streptomycetaceae</taxon>
        <taxon>Streptomyces</taxon>
    </lineage>
</organism>
<keyword evidence="2" id="KW-1185">Reference proteome</keyword>
<reference evidence="1 2" key="1">
    <citation type="submission" date="2021-01" db="EMBL/GenBank/DDBJ databases">
        <title>WGS of actinomycetes isolated from Thailand.</title>
        <authorList>
            <person name="Thawai C."/>
        </authorList>
    </citation>
    <scope>NUCLEOTIDE SEQUENCE [LARGE SCALE GENOMIC DNA]</scope>
    <source>
        <strain evidence="1 2">CA3R110</strain>
    </source>
</reference>
<dbReference type="RefSeq" id="WP_201858753.1">
    <property type="nucleotide sequence ID" value="NZ_JAERRG010000088.1"/>
</dbReference>
<evidence type="ECO:0000313" key="1">
    <source>
        <dbReference type="EMBL" id="MBL1121012.1"/>
    </source>
</evidence>
<proteinExistence type="predicted"/>
<dbReference type="InterPro" id="IPR046268">
    <property type="entry name" value="DUF6301"/>
</dbReference>
<dbReference type="EMBL" id="JAERRG010000088">
    <property type="protein sequence ID" value="MBL1121012.1"/>
    <property type="molecule type" value="Genomic_DNA"/>
</dbReference>
<accession>A0ABS1QA15</accession>
<dbReference type="Pfam" id="PF19818">
    <property type="entry name" value="DUF6301"/>
    <property type="match status" value="1"/>
</dbReference>
<dbReference type="Proteomes" id="UP000621510">
    <property type="component" value="Unassembled WGS sequence"/>
</dbReference>
<evidence type="ECO:0000313" key="2">
    <source>
        <dbReference type="Proteomes" id="UP000621510"/>
    </source>
</evidence>
<name>A0ABS1QA15_9ACTN</name>